<keyword evidence="1" id="KW-0812">Transmembrane</keyword>
<evidence type="ECO:0000313" key="4">
    <source>
        <dbReference type="Proteomes" id="UP000327478"/>
    </source>
</evidence>
<feature type="transmembrane region" description="Helical" evidence="1">
    <location>
        <begin position="71"/>
        <end position="91"/>
    </location>
</feature>
<keyword evidence="1" id="KW-0472">Membrane</keyword>
<sequence length="243" mass="27858">MSKRLKFFIKHLVISLVVAILLLGLVFLFWYPAPLAKSVGVTTIILMLFIVDITIGPLLGLLVYKEHKKSLKFDLAIIILVQISALLYGVFTLEQGRPAWIVYNVDRFELVRKNEILEEHIDKAKSKFNHVPLLKPQYAMIENQKDPQKRQADLFTEVLGGVSLSQMPDRYIEFDQNILLKGNYIKNLDSLYNYNEKSTVEKIFNSTPTASGYVPLKANQTDMTVLLDKHGQPLKIVDLRPWN</sequence>
<dbReference type="NCBIfam" id="NF041437">
    <property type="entry name" value="TfpZ"/>
    <property type="match status" value="1"/>
</dbReference>
<feature type="transmembrane region" description="Helical" evidence="1">
    <location>
        <begin position="39"/>
        <end position="64"/>
    </location>
</feature>
<evidence type="ECO:0000313" key="5">
    <source>
        <dbReference type="Proteomes" id="UP000480556"/>
    </source>
</evidence>
<dbReference type="AlphaFoldDB" id="A0A5Q0P490"/>
<dbReference type="EMBL" id="CP045650">
    <property type="protein sequence ID" value="QGA11997.1"/>
    <property type="molecule type" value="Genomic_DNA"/>
</dbReference>
<protein>
    <submittedName>
        <fullName evidence="2">Type IV pilin accessory protein</fullName>
    </submittedName>
</protein>
<proteinExistence type="predicted"/>
<name>A0A5Q0P490_9GAMM</name>
<keyword evidence="1" id="KW-1133">Transmembrane helix</keyword>
<reference evidence="4 5" key="1">
    <citation type="submission" date="2019-10" db="EMBL/GenBank/DDBJ databases">
        <authorList>
            <person name="Dong K."/>
        </authorList>
    </citation>
    <scope>NUCLEOTIDE SEQUENCE [LARGE SCALE GENOMIC DNA]</scope>
    <source>
        <strain evidence="3">Dk386</strain>
        <strain evidence="4">dk386</strain>
        <strain evidence="5">dk771</strain>
        <strain evidence="2">Dk771</strain>
    </source>
</reference>
<dbReference type="RefSeq" id="WP_153372811.1">
    <property type="nucleotide sequence ID" value="NZ_CP045650.1"/>
</dbReference>
<organism evidence="2 5">
    <name type="scientific">Acinetobacter wanghuae</name>
    <dbReference type="NCBI Taxonomy" id="2662362"/>
    <lineage>
        <taxon>Bacteria</taxon>
        <taxon>Pseudomonadati</taxon>
        <taxon>Pseudomonadota</taxon>
        <taxon>Gammaproteobacteria</taxon>
        <taxon>Moraxellales</taxon>
        <taxon>Moraxellaceae</taxon>
        <taxon>Acinetobacter</taxon>
    </lineage>
</organism>
<dbReference type="Proteomes" id="UP000480556">
    <property type="component" value="Unassembled WGS sequence"/>
</dbReference>
<gene>
    <name evidence="3" type="ORF">GFH30_11730</name>
    <name evidence="2" type="ORF">GHJ48_10785</name>
</gene>
<accession>A0A5Q0P490</accession>
<dbReference type="EMBL" id="WITK01000018">
    <property type="protein sequence ID" value="MQW92864.1"/>
    <property type="molecule type" value="Genomic_DNA"/>
</dbReference>
<evidence type="ECO:0000256" key="1">
    <source>
        <dbReference type="SAM" id="Phobius"/>
    </source>
</evidence>
<dbReference type="InterPro" id="IPR047814">
    <property type="entry name" value="TfpX/TfpZ-like"/>
</dbReference>
<evidence type="ECO:0000313" key="2">
    <source>
        <dbReference type="EMBL" id="MQW92864.1"/>
    </source>
</evidence>
<feature type="transmembrane region" description="Helical" evidence="1">
    <location>
        <begin position="12"/>
        <end position="33"/>
    </location>
</feature>
<evidence type="ECO:0000313" key="3">
    <source>
        <dbReference type="EMBL" id="QGA11997.1"/>
    </source>
</evidence>
<keyword evidence="4" id="KW-1185">Reference proteome</keyword>
<dbReference type="Proteomes" id="UP000327478">
    <property type="component" value="Chromosome"/>
</dbReference>